<accession>A0AC11DXN4</accession>
<gene>
    <name evidence="1" type="primary">SSU72</name>
</gene>
<name>A0AC11DXN4_SHEEP</name>
<dbReference type="Ensembl" id="ENSOART00020048014.1">
    <property type="protein sequence ID" value="ENSOARP00020051472.1"/>
    <property type="gene ID" value="ENSOARG00020009348.2"/>
</dbReference>
<proteinExistence type="predicted"/>
<protein>
    <submittedName>
        <fullName evidence="1">SSU72 homolog, RNA polymerase II CTD phosphatase</fullName>
    </submittedName>
</protein>
<organism evidence="1">
    <name type="scientific">Ovis aries</name>
    <name type="common">Sheep</name>
    <dbReference type="NCBI Taxonomy" id="9940"/>
    <lineage>
        <taxon>Eukaryota</taxon>
        <taxon>Metazoa</taxon>
        <taxon>Chordata</taxon>
        <taxon>Craniata</taxon>
        <taxon>Vertebrata</taxon>
        <taxon>Euteleostomi</taxon>
        <taxon>Mammalia</taxon>
        <taxon>Eutheria</taxon>
        <taxon>Laurasiatheria</taxon>
        <taxon>Artiodactyla</taxon>
        <taxon>Ruminantia</taxon>
        <taxon>Pecora</taxon>
        <taxon>Bovidae</taxon>
        <taxon>Caprinae</taxon>
        <taxon>Ovis</taxon>
    </lineage>
</organism>
<reference evidence="1" key="2">
    <citation type="submission" date="2025-08" db="UniProtKB">
        <authorList>
            <consortium name="Ensembl"/>
        </authorList>
    </citation>
    <scope>IDENTIFICATION</scope>
</reference>
<evidence type="ECO:0000313" key="1">
    <source>
        <dbReference type="Ensembl" id="ENSOARP00020051472.1"/>
    </source>
</evidence>
<sequence>MFHWTWMPGWPMFPGRGCQASKRLGSGKADFGVAAQPRQAARDAGQSAVPQSLHSSRKWPEPKTSPLPTNSYTQNGILHMLDRNKRIKPRPERFQNCKDLFDLILTCEERVYDQVVEDLNSREQETCQPVHVINVDIQDNHEEATLGAFLICELCQCIQHTEDMENEIDELLQEFEEKSGRTFLHTVCFY</sequence>
<reference evidence="1" key="1">
    <citation type="submission" date="2020-11" db="EMBL/GenBank/DDBJ databases">
        <authorList>
            <person name="Davenport K.M."/>
            <person name="Bickhart D.M."/>
            <person name="Smith T.P.L."/>
            <person name="Murdoch B.M."/>
            <person name="Rosen B.D."/>
        </authorList>
    </citation>
    <scope>NUCLEOTIDE SEQUENCE [LARGE SCALE GENOMIC DNA]</scope>
    <source>
        <strain evidence="1">OAR_USU_Benz2616</strain>
    </source>
</reference>
<reference evidence="1" key="3">
    <citation type="submission" date="2025-09" db="UniProtKB">
        <authorList>
            <consortium name="Ensembl"/>
        </authorList>
    </citation>
    <scope>IDENTIFICATION</scope>
</reference>